<proteinExistence type="predicted"/>
<gene>
    <name evidence="4" type="ORF">F0U60_00280</name>
</gene>
<dbReference type="Gene3D" id="3.30.70.100">
    <property type="match status" value="1"/>
</dbReference>
<feature type="domain" description="ABM" evidence="3">
    <location>
        <begin position="80"/>
        <end position="145"/>
    </location>
</feature>
<feature type="compositionally biased region" description="Pro residues" evidence="1">
    <location>
        <begin position="22"/>
        <end position="33"/>
    </location>
</feature>
<feature type="signal peptide" evidence="2">
    <location>
        <begin position="1"/>
        <end position="18"/>
    </location>
</feature>
<sequence length="184" mass="19840">MKRTLAAALLSFSVAACGGSESPPPPKEPPPELPSDEGCTRDTMESDFQSSPLQGPGVDAQGKLAPGTYIMSSTYLRMGHSQEAQAEFQQLMGPIDETLQQQQGLVAVQFAQSTRCNVKRTFTIWKDEEAMYQFVGSPAHAQAIARVSLVSRGGSAVTSWQDDERGATWEKALQQLAAETGPTY</sequence>
<keyword evidence="2" id="KW-0732">Signal</keyword>
<dbReference type="EMBL" id="CP043494">
    <property type="protein sequence ID" value="WNG42701.1"/>
    <property type="molecule type" value="Genomic_DNA"/>
</dbReference>
<evidence type="ECO:0000256" key="1">
    <source>
        <dbReference type="SAM" id="MobiDB-lite"/>
    </source>
</evidence>
<protein>
    <recommendedName>
        <fullName evidence="3">ABM domain-containing protein</fullName>
    </recommendedName>
</protein>
<dbReference type="SUPFAM" id="SSF54909">
    <property type="entry name" value="Dimeric alpha+beta barrel"/>
    <property type="match status" value="1"/>
</dbReference>
<accession>A0ABY9WIX6</accession>
<reference evidence="4 5" key="1">
    <citation type="submission" date="2019-08" db="EMBL/GenBank/DDBJ databases">
        <title>Archangium and Cystobacter genomes.</title>
        <authorList>
            <person name="Chen I.-C.K."/>
            <person name="Wielgoss S."/>
        </authorList>
    </citation>
    <scope>NUCLEOTIDE SEQUENCE [LARGE SCALE GENOMIC DNA]</scope>
    <source>
        <strain evidence="4 5">Cbm 6</strain>
    </source>
</reference>
<feature type="chain" id="PRO_5046212621" description="ABM domain-containing protein" evidence="2">
    <location>
        <begin position="19"/>
        <end position="184"/>
    </location>
</feature>
<dbReference type="RefSeq" id="WP_395812683.1">
    <property type="nucleotide sequence ID" value="NZ_CP043494.1"/>
</dbReference>
<dbReference type="InterPro" id="IPR007138">
    <property type="entry name" value="ABM_dom"/>
</dbReference>
<organism evidence="4 5">
    <name type="scientific">Archangium minus</name>
    <dbReference type="NCBI Taxonomy" id="83450"/>
    <lineage>
        <taxon>Bacteria</taxon>
        <taxon>Pseudomonadati</taxon>
        <taxon>Myxococcota</taxon>
        <taxon>Myxococcia</taxon>
        <taxon>Myxococcales</taxon>
        <taxon>Cystobacterineae</taxon>
        <taxon>Archangiaceae</taxon>
        <taxon>Archangium</taxon>
    </lineage>
</organism>
<evidence type="ECO:0000313" key="5">
    <source>
        <dbReference type="Proteomes" id="UP001611383"/>
    </source>
</evidence>
<feature type="region of interest" description="Disordered" evidence="1">
    <location>
        <begin position="17"/>
        <end position="61"/>
    </location>
</feature>
<keyword evidence="5" id="KW-1185">Reference proteome</keyword>
<dbReference type="Proteomes" id="UP001611383">
    <property type="component" value="Chromosome"/>
</dbReference>
<dbReference type="PROSITE" id="PS51257">
    <property type="entry name" value="PROKAR_LIPOPROTEIN"/>
    <property type="match status" value="1"/>
</dbReference>
<evidence type="ECO:0000313" key="4">
    <source>
        <dbReference type="EMBL" id="WNG42701.1"/>
    </source>
</evidence>
<dbReference type="InterPro" id="IPR011008">
    <property type="entry name" value="Dimeric_a/b-barrel"/>
</dbReference>
<dbReference type="Pfam" id="PF03992">
    <property type="entry name" value="ABM"/>
    <property type="match status" value="1"/>
</dbReference>
<evidence type="ECO:0000256" key="2">
    <source>
        <dbReference type="SAM" id="SignalP"/>
    </source>
</evidence>
<name>A0ABY9WIX6_9BACT</name>
<evidence type="ECO:0000259" key="3">
    <source>
        <dbReference type="Pfam" id="PF03992"/>
    </source>
</evidence>